<accession>A0ABY7GE43</accession>
<gene>
    <name evidence="1" type="ORF">MAR_034065</name>
</gene>
<evidence type="ECO:0000313" key="1">
    <source>
        <dbReference type="EMBL" id="WAR31523.1"/>
    </source>
</evidence>
<keyword evidence="2" id="KW-1185">Reference proteome</keyword>
<feature type="non-terminal residue" evidence="1">
    <location>
        <position position="1"/>
    </location>
</feature>
<proteinExistence type="predicted"/>
<reference evidence="1" key="1">
    <citation type="submission" date="2022-11" db="EMBL/GenBank/DDBJ databases">
        <title>Centuries of genome instability and evolution in soft-shell clam transmissible cancer (bioRxiv).</title>
        <authorList>
            <person name="Hart S.F.M."/>
            <person name="Yonemitsu M.A."/>
            <person name="Giersch R.M."/>
            <person name="Beal B.F."/>
            <person name="Arriagada G."/>
            <person name="Davis B.W."/>
            <person name="Ostrander E.A."/>
            <person name="Goff S.P."/>
            <person name="Metzger M.J."/>
        </authorList>
    </citation>
    <scope>NUCLEOTIDE SEQUENCE</scope>
    <source>
        <strain evidence="1">MELC-2E11</strain>
        <tissue evidence="1">Siphon/mantle</tissue>
    </source>
</reference>
<protein>
    <submittedName>
        <fullName evidence="1">Uncharacterized protein</fullName>
    </submittedName>
</protein>
<name>A0ABY7GE43_MYAAR</name>
<evidence type="ECO:0000313" key="2">
    <source>
        <dbReference type="Proteomes" id="UP001164746"/>
    </source>
</evidence>
<sequence>TKEVVQDIITIISDGILGLEEKSKCRFQDYTNQWRNTLNTCLIILVFLGLCLNISTSEEQNKCTIKIQPSLCSLKWDTKDKESTDVYVNGFAVASCTQKFSDIGGSFLYEKKYQTLYNCTSSSDGQCLLKIKKMVNEPLRINITSQSSGLKSIAVSDNALTGCINSKNTYIILEVGGNPFTNAGAVFAQTRKGLIVVAAHMIMGYY</sequence>
<dbReference type="Proteomes" id="UP001164746">
    <property type="component" value="Chromosome 17"/>
</dbReference>
<organism evidence="1 2">
    <name type="scientific">Mya arenaria</name>
    <name type="common">Soft-shell clam</name>
    <dbReference type="NCBI Taxonomy" id="6604"/>
    <lineage>
        <taxon>Eukaryota</taxon>
        <taxon>Metazoa</taxon>
        <taxon>Spiralia</taxon>
        <taxon>Lophotrochozoa</taxon>
        <taxon>Mollusca</taxon>
        <taxon>Bivalvia</taxon>
        <taxon>Autobranchia</taxon>
        <taxon>Heteroconchia</taxon>
        <taxon>Euheterodonta</taxon>
        <taxon>Imparidentia</taxon>
        <taxon>Neoheterodontei</taxon>
        <taxon>Myida</taxon>
        <taxon>Myoidea</taxon>
        <taxon>Myidae</taxon>
        <taxon>Mya</taxon>
    </lineage>
</organism>
<dbReference type="EMBL" id="CP111028">
    <property type="protein sequence ID" value="WAR31523.1"/>
    <property type="molecule type" value="Genomic_DNA"/>
</dbReference>